<keyword evidence="6 9" id="KW-0472">Membrane</keyword>
<dbReference type="PANTHER" id="PTHR24228">
    <property type="entry name" value="B2 BRADYKININ RECEPTOR/ANGIOTENSIN II RECEPTOR"/>
    <property type="match status" value="1"/>
</dbReference>
<dbReference type="PROSITE" id="PS50262">
    <property type="entry name" value="G_PROTEIN_RECEP_F1_2"/>
    <property type="match status" value="1"/>
</dbReference>
<keyword evidence="5" id="KW-0297">G-protein coupled receptor</keyword>
<organism evidence="11 12">
    <name type="scientific">Adineta ricciae</name>
    <name type="common">Rotifer</name>
    <dbReference type="NCBI Taxonomy" id="249248"/>
    <lineage>
        <taxon>Eukaryota</taxon>
        <taxon>Metazoa</taxon>
        <taxon>Spiralia</taxon>
        <taxon>Gnathifera</taxon>
        <taxon>Rotifera</taxon>
        <taxon>Eurotatoria</taxon>
        <taxon>Bdelloidea</taxon>
        <taxon>Adinetida</taxon>
        <taxon>Adinetidae</taxon>
        <taxon>Adineta</taxon>
    </lineage>
</organism>
<evidence type="ECO:0000256" key="5">
    <source>
        <dbReference type="ARBA" id="ARBA00023040"/>
    </source>
</evidence>
<proteinExistence type="predicted"/>
<keyword evidence="3 9" id="KW-0812">Transmembrane</keyword>
<comment type="subcellular location">
    <subcellularLocation>
        <location evidence="1">Cell membrane</location>
        <topology evidence="1">Multi-pass membrane protein</topology>
    </subcellularLocation>
</comment>
<name>A0A815MCS6_ADIRI</name>
<evidence type="ECO:0000256" key="6">
    <source>
        <dbReference type="ARBA" id="ARBA00023136"/>
    </source>
</evidence>
<evidence type="ECO:0000256" key="3">
    <source>
        <dbReference type="ARBA" id="ARBA00022692"/>
    </source>
</evidence>
<dbReference type="CDD" id="cd00637">
    <property type="entry name" value="7tm_classA_rhodopsin-like"/>
    <property type="match status" value="1"/>
</dbReference>
<feature type="transmembrane region" description="Helical" evidence="9">
    <location>
        <begin position="45"/>
        <end position="69"/>
    </location>
</feature>
<feature type="transmembrane region" description="Helical" evidence="9">
    <location>
        <begin position="128"/>
        <end position="150"/>
    </location>
</feature>
<feature type="domain" description="G-protein coupled receptors family 1 profile" evidence="10">
    <location>
        <begin position="20"/>
        <end position="284"/>
    </location>
</feature>
<evidence type="ECO:0000259" key="10">
    <source>
        <dbReference type="PROSITE" id="PS50262"/>
    </source>
</evidence>
<dbReference type="EMBL" id="CAJNOJ010000369">
    <property type="protein sequence ID" value="CAF1420773.1"/>
    <property type="molecule type" value="Genomic_DNA"/>
</dbReference>
<keyword evidence="7" id="KW-0675">Receptor</keyword>
<feature type="transmembrane region" description="Helical" evidence="9">
    <location>
        <begin position="170"/>
        <end position="190"/>
    </location>
</feature>
<dbReference type="SUPFAM" id="SSF81321">
    <property type="entry name" value="Family A G protein-coupled receptor-like"/>
    <property type="match status" value="1"/>
</dbReference>
<keyword evidence="4 9" id="KW-1133">Transmembrane helix</keyword>
<accession>A0A815MCS6</accession>
<reference evidence="11" key="1">
    <citation type="submission" date="2021-02" db="EMBL/GenBank/DDBJ databases">
        <authorList>
            <person name="Nowell W R."/>
        </authorList>
    </citation>
    <scope>NUCLEOTIDE SEQUENCE</scope>
</reference>
<evidence type="ECO:0000313" key="11">
    <source>
        <dbReference type="EMBL" id="CAF1420773.1"/>
    </source>
</evidence>
<dbReference type="AlphaFoldDB" id="A0A815MCS6"/>
<evidence type="ECO:0000256" key="2">
    <source>
        <dbReference type="ARBA" id="ARBA00022475"/>
    </source>
</evidence>
<dbReference type="InterPro" id="IPR017452">
    <property type="entry name" value="GPCR_Rhodpsn_7TM"/>
</dbReference>
<dbReference type="Proteomes" id="UP000663852">
    <property type="component" value="Unassembled WGS sequence"/>
</dbReference>
<feature type="transmembrane region" description="Helical" evidence="9">
    <location>
        <begin position="253"/>
        <end position="275"/>
    </location>
</feature>
<evidence type="ECO:0000256" key="1">
    <source>
        <dbReference type="ARBA" id="ARBA00004651"/>
    </source>
</evidence>
<evidence type="ECO:0000256" key="4">
    <source>
        <dbReference type="ARBA" id="ARBA00022989"/>
    </source>
</evidence>
<evidence type="ECO:0000256" key="9">
    <source>
        <dbReference type="SAM" id="Phobius"/>
    </source>
</evidence>
<dbReference type="PANTHER" id="PTHR24228:SF59">
    <property type="entry name" value="NEUROPEPTIDE RECEPTOR 15"/>
    <property type="match status" value="1"/>
</dbReference>
<gene>
    <name evidence="11" type="ORF">EDS130_LOCUS37461</name>
</gene>
<dbReference type="GO" id="GO:0005886">
    <property type="term" value="C:plasma membrane"/>
    <property type="evidence" value="ECO:0007669"/>
    <property type="project" value="UniProtKB-SubCell"/>
</dbReference>
<feature type="transmembrane region" description="Helical" evidence="9">
    <location>
        <begin position="222"/>
        <end position="247"/>
    </location>
</feature>
<keyword evidence="2" id="KW-1003">Cell membrane</keyword>
<comment type="caution">
    <text evidence="11">The sequence shown here is derived from an EMBL/GenBank/DDBJ whole genome shotgun (WGS) entry which is preliminary data.</text>
</comment>
<sequence>MENQTNFLLNLISLIINFIGTIITMIILFLILLRQKTFFDIQLLLCTNNYFVLFILGILTFSINIRVLQGDLKRFTDQQETLICRIHSYIFYTFISAIYQSFVLQSIFRLFRILHVTQQILLNIRSYWLMIPSVWLFSFLLNLPILLWHGQRLIDNEHVCLVPKDDSRTIAYSILTIYGIPFLSISFIYIRVTQFLHKQSLNRNLSQIQRSQQRDIVVFRRIILILILLGIYGIPTSIMLIILAFTNELAFCFYRVLVLSISICVLTLSLALIYITPQINHQIQVYCRKTRVYPIVTVQQNTNL</sequence>
<feature type="transmembrane region" description="Helical" evidence="9">
    <location>
        <begin position="89"/>
        <end position="108"/>
    </location>
</feature>
<dbReference type="GO" id="GO:0004930">
    <property type="term" value="F:G protein-coupled receptor activity"/>
    <property type="evidence" value="ECO:0007669"/>
    <property type="project" value="UniProtKB-KW"/>
</dbReference>
<keyword evidence="8" id="KW-0807">Transducer</keyword>
<dbReference type="OrthoDB" id="10047676at2759"/>
<evidence type="ECO:0000256" key="8">
    <source>
        <dbReference type="ARBA" id="ARBA00023224"/>
    </source>
</evidence>
<feature type="transmembrane region" description="Helical" evidence="9">
    <location>
        <begin position="12"/>
        <end position="33"/>
    </location>
</feature>
<evidence type="ECO:0000313" key="12">
    <source>
        <dbReference type="Proteomes" id="UP000663852"/>
    </source>
</evidence>
<evidence type="ECO:0000256" key="7">
    <source>
        <dbReference type="ARBA" id="ARBA00023170"/>
    </source>
</evidence>
<protein>
    <recommendedName>
        <fullName evidence="10">G-protein coupled receptors family 1 profile domain-containing protein</fullName>
    </recommendedName>
</protein>
<dbReference type="Gene3D" id="1.20.1070.10">
    <property type="entry name" value="Rhodopsin 7-helix transmembrane proteins"/>
    <property type="match status" value="1"/>
</dbReference>